<gene>
    <name evidence="2" type="ORF">ACFP3U_18725</name>
</gene>
<proteinExistence type="predicted"/>
<dbReference type="EMBL" id="JBHSOF010000022">
    <property type="protein sequence ID" value="MFC5665007.1"/>
    <property type="molecule type" value="Genomic_DNA"/>
</dbReference>
<comment type="caution">
    <text evidence="2">The sequence shown here is derived from an EMBL/GenBank/DDBJ whole genome shotgun (WGS) entry which is preliminary data.</text>
</comment>
<organism evidence="2 3">
    <name type="scientific">Kitasatospora misakiensis</name>
    <dbReference type="NCBI Taxonomy" id="67330"/>
    <lineage>
        <taxon>Bacteria</taxon>
        <taxon>Bacillati</taxon>
        <taxon>Actinomycetota</taxon>
        <taxon>Actinomycetes</taxon>
        <taxon>Kitasatosporales</taxon>
        <taxon>Streptomycetaceae</taxon>
        <taxon>Kitasatospora</taxon>
    </lineage>
</organism>
<keyword evidence="3" id="KW-1185">Reference proteome</keyword>
<evidence type="ECO:0000313" key="2">
    <source>
        <dbReference type="EMBL" id="MFC5665007.1"/>
    </source>
</evidence>
<dbReference type="Proteomes" id="UP001595975">
    <property type="component" value="Unassembled WGS sequence"/>
</dbReference>
<reference evidence="3" key="1">
    <citation type="journal article" date="2019" name="Int. J. Syst. Evol. Microbiol.">
        <title>The Global Catalogue of Microorganisms (GCM) 10K type strain sequencing project: providing services to taxonomists for standard genome sequencing and annotation.</title>
        <authorList>
            <consortium name="The Broad Institute Genomics Platform"/>
            <consortium name="The Broad Institute Genome Sequencing Center for Infectious Disease"/>
            <person name="Wu L."/>
            <person name="Ma J."/>
        </authorList>
    </citation>
    <scope>NUCLEOTIDE SEQUENCE [LARGE SCALE GENOMIC DNA]</scope>
    <source>
        <strain evidence="3">CGMCC 4.1437</strain>
    </source>
</reference>
<sequence length="192" mass="20579">MTATTHTEAIPTSKNVQPPPRQDCRLSPQLTPNREIAPVDGGTMYAVDVGSEPLRPLGMQAWAVEGQRAQVVFAASHRVETFALAGGRGPDSHLAGLASGGWARFGDFEGWAEPAVGWSAVLDVAGNVQDGDRPGWRLLLRGRSEQLARLAPYRAPPRCLLRPGWLHHRPLGHRGGAAAGEMYALLCPVVLV</sequence>
<protein>
    <submittedName>
        <fullName evidence="2">Uncharacterized protein</fullName>
    </submittedName>
</protein>
<accession>A0ABW0X366</accession>
<name>A0ABW0X366_9ACTN</name>
<evidence type="ECO:0000256" key="1">
    <source>
        <dbReference type="SAM" id="MobiDB-lite"/>
    </source>
</evidence>
<feature type="compositionally biased region" description="Polar residues" evidence="1">
    <location>
        <begin position="1"/>
        <end position="16"/>
    </location>
</feature>
<feature type="region of interest" description="Disordered" evidence="1">
    <location>
        <begin position="1"/>
        <end position="23"/>
    </location>
</feature>
<dbReference type="RefSeq" id="WP_380226696.1">
    <property type="nucleotide sequence ID" value="NZ_JBHSOF010000022.1"/>
</dbReference>
<evidence type="ECO:0000313" key="3">
    <source>
        <dbReference type="Proteomes" id="UP001595975"/>
    </source>
</evidence>